<evidence type="ECO:0000313" key="3">
    <source>
        <dbReference type="Proteomes" id="UP000825729"/>
    </source>
</evidence>
<dbReference type="SUPFAM" id="SSF54529">
    <property type="entry name" value="Mitochondrial glycoprotein MAM33-like"/>
    <property type="match status" value="1"/>
</dbReference>
<sequence length="327" mass="36697">MADISKHVMCNCARKINRKFPPRDVSVGVEMDTYRTIRPIRKTYISGHIGRYKRMRLVRARGCGPVYGPYNCYSQVPFLSKTTLKPSVLQKLKPYKREGERTRHSLRNAADTASTLPLPAAPAPAPAGSTVYQTRSYSAPSDGELLDVLRSEINHEESTNRFKGHQGGSLGNYSIDWDGSQSEDVFIKRKYGKEDIAVSALLGPEDVQSKGSLPRKVLMKVFVSKQGLTPILQFDCGISVQDDGKSDFYIDNASCLSRPTDLGTSKYGGPVFRRLDSQLQKALKTYLIDRGITTEFTDYLLLHLHEKEQAQYVSWLHKLKRMISQGA</sequence>
<accession>A0AAV7F1I2</accession>
<dbReference type="PANTHER" id="PTHR10826">
    <property type="entry name" value="COMPLEMENT COMPONENT 1"/>
    <property type="match status" value="1"/>
</dbReference>
<comment type="caution">
    <text evidence="2">The sequence shown here is derived from an EMBL/GenBank/DDBJ whole genome shotgun (WGS) entry which is preliminary data.</text>
</comment>
<evidence type="ECO:0008006" key="4">
    <source>
        <dbReference type="Google" id="ProtNLM"/>
    </source>
</evidence>
<dbReference type="InterPro" id="IPR036561">
    <property type="entry name" value="MAM33_sf"/>
</dbReference>
<dbReference type="InterPro" id="IPR003428">
    <property type="entry name" value="MAM33"/>
</dbReference>
<dbReference type="GO" id="GO:0005759">
    <property type="term" value="C:mitochondrial matrix"/>
    <property type="evidence" value="ECO:0007669"/>
    <property type="project" value="InterPro"/>
</dbReference>
<dbReference type="Pfam" id="PF02330">
    <property type="entry name" value="MAM33"/>
    <property type="match status" value="1"/>
</dbReference>
<dbReference type="PANTHER" id="PTHR10826:SF1">
    <property type="entry name" value="COMPLEMENT COMPONENT 1 Q SUBCOMPONENT-BINDING PROTEIN, MITOCHONDRIAL"/>
    <property type="match status" value="1"/>
</dbReference>
<proteinExistence type="predicted"/>
<reference evidence="2 3" key="1">
    <citation type="submission" date="2021-07" db="EMBL/GenBank/DDBJ databases">
        <title>The Aristolochia fimbriata genome: insights into angiosperm evolution, floral development and chemical biosynthesis.</title>
        <authorList>
            <person name="Jiao Y."/>
        </authorList>
    </citation>
    <scope>NUCLEOTIDE SEQUENCE [LARGE SCALE GENOMIC DNA]</scope>
    <source>
        <strain evidence="2">IBCAS-2021</strain>
        <tissue evidence="2">Leaf</tissue>
    </source>
</reference>
<keyword evidence="3" id="KW-1185">Reference proteome</keyword>
<name>A0AAV7F1I2_ARIFI</name>
<evidence type="ECO:0000256" key="1">
    <source>
        <dbReference type="SAM" id="MobiDB-lite"/>
    </source>
</evidence>
<feature type="region of interest" description="Disordered" evidence="1">
    <location>
        <begin position="94"/>
        <end position="134"/>
    </location>
</feature>
<protein>
    <recommendedName>
        <fullName evidence="4">Mitochondrial glycoprotein</fullName>
    </recommendedName>
</protein>
<dbReference type="EMBL" id="JAINDJ010000003">
    <property type="protein sequence ID" value="KAG9454754.1"/>
    <property type="molecule type" value="Genomic_DNA"/>
</dbReference>
<dbReference type="Proteomes" id="UP000825729">
    <property type="component" value="Unassembled WGS sequence"/>
</dbReference>
<organism evidence="2 3">
    <name type="scientific">Aristolochia fimbriata</name>
    <name type="common">White veined hardy Dutchman's pipe vine</name>
    <dbReference type="NCBI Taxonomy" id="158543"/>
    <lineage>
        <taxon>Eukaryota</taxon>
        <taxon>Viridiplantae</taxon>
        <taxon>Streptophyta</taxon>
        <taxon>Embryophyta</taxon>
        <taxon>Tracheophyta</taxon>
        <taxon>Spermatophyta</taxon>
        <taxon>Magnoliopsida</taxon>
        <taxon>Magnoliidae</taxon>
        <taxon>Piperales</taxon>
        <taxon>Aristolochiaceae</taxon>
        <taxon>Aristolochia</taxon>
    </lineage>
</organism>
<gene>
    <name evidence="2" type="ORF">H6P81_007658</name>
</gene>
<dbReference type="AlphaFoldDB" id="A0AAV7F1I2"/>
<dbReference type="Gene3D" id="3.10.280.10">
    <property type="entry name" value="Mitochondrial glycoprotein"/>
    <property type="match status" value="1"/>
</dbReference>
<evidence type="ECO:0000313" key="2">
    <source>
        <dbReference type="EMBL" id="KAG9454754.1"/>
    </source>
</evidence>
<feature type="compositionally biased region" description="Low complexity" evidence="1">
    <location>
        <begin position="109"/>
        <end position="118"/>
    </location>
</feature>